<feature type="domain" description="Spo11/DNA topoisomerase VI subunit A N-terminal" evidence="11">
    <location>
        <begin position="59"/>
        <end position="117"/>
    </location>
</feature>
<feature type="active site" description="O-(5'-phospho-DNA)-tyrosine intermediate" evidence="10">
    <location>
        <position position="86"/>
    </location>
</feature>
<comment type="catalytic activity">
    <reaction evidence="1 10">
        <text>ATP-dependent breakage, passage and rejoining of double-stranded DNA.</text>
        <dbReference type="EC" id="5.6.2.2"/>
    </reaction>
</comment>
<dbReference type="PRINTS" id="PR01550">
    <property type="entry name" value="TOP6AFAMILY"/>
</dbReference>
<dbReference type="SUPFAM" id="SSF56726">
    <property type="entry name" value="DNA topoisomerase IV, alpha subunit"/>
    <property type="match status" value="1"/>
</dbReference>
<dbReference type="EC" id="5.6.2.2" evidence="4"/>
<comment type="similarity">
    <text evidence="3 10">Belongs to the TOP6A family.</text>
</comment>
<dbReference type="GO" id="GO:0003677">
    <property type="term" value="F:DNA binding"/>
    <property type="evidence" value="ECO:0007669"/>
    <property type="project" value="UniProtKB-UniRule"/>
</dbReference>
<dbReference type="InterPro" id="IPR013049">
    <property type="entry name" value="Spo11/TopoVI_A_N"/>
</dbReference>
<dbReference type="PANTHER" id="PTHR10848:SF0">
    <property type="entry name" value="MEIOTIC RECOMBINATION PROTEIN SPO11"/>
    <property type="match status" value="1"/>
</dbReference>
<feature type="domain" description="Topoisomerase 6 subunit A/Spo11 TOPRIM" evidence="12">
    <location>
        <begin position="243"/>
        <end position="278"/>
    </location>
</feature>
<dbReference type="InterPro" id="IPR002815">
    <property type="entry name" value="Spo11/TopoVI_A"/>
</dbReference>
<dbReference type="OrthoDB" id="5377392at2759"/>
<dbReference type="InterPro" id="IPR036078">
    <property type="entry name" value="Spo11/TopoVI_A_sf"/>
</dbReference>
<evidence type="ECO:0000313" key="13">
    <source>
        <dbReference type="EMBL" id="VDD80283.1"/>
    </source>
</evidence>
<keyword evidence="8 10" id="KW-0238">DNA-binding</keyword>
<evidence type="ECO:0000256" key="1">
    <source>
        <dbReference type="ARBA" id="ARBA00000185"/>
    </source>
</evidence>
<dbReference type="PROSITE" id="PS52041">
    <property type="entry name" value="TOPO_IIB"/>
    <property type="match status" value="1"/>
</dbReference>
<dbReference type="STRING" id="53468.A0A0R3UGE1"/>
<name>A0A0R3UGE1_MESCO</name>
<reference evidence="13 14" key="1">
    <citation type="submission" date="2018-10" db="EMBL/GenBank/DDBJ databases">
        <authorList>
            <consortium name="Pathogen Informatics"/>
        </authorList>
    </citation>
    <scope>NUCLEOTIDE SEQUENCE [LARGE SCALE GENOMIC DNA]</scope>
</reference>
<accession>A0A0R3UGE1</accession>
<dbReference type="GO" id="GO:0000706">
    <property type="term" value="P:meiotic DNA double-strand break processing"/>
    <property type="evidence" value="ECO:0007669"/>
    <property type="project" value="TreeGrafter"/>
</dbReference>
<dbReference type="GO" id="GO:0007131">
    <property type="term" value="P:reciprocal meiotic recombination"/>
    <property type="evidence" value="ECO:0007669"/>
    <property type="project" value="TreeGrafter"/>
</dbReference>
<proteinExistence type="inferred from homology"/>
<dbReference type="GO" id="GO:0000228">
    <property type="term" value="C:nuclear chromosome"/>
    <property type="evidence" value="ECO:0007669"/>
    <property type="project" value="TreeGrafter"/>
</dbReference>
<dbReference type="GO" id="GO:0046872">
    <property type="term" value="F:metal ion binding"/>
    <property type="evidence" value="ECO:0007669"/>
    <property type="project" value="UniProtKB-KW"/>
</dbReference>
<evidence type="ECO:0000256" key="4">
    <source>
        <dbReference type="ARBA" id="ARBA00012895"/>
    </source>
</evidence>
<evidence type="ECO:0000256" key="3">
    <source>
        <dbReference type="ARBA" id="ARBA00006559"/>
    </source>
</evidence>
<evidence type="ECO:0000256" key="7">
    <source>
        <dbReference type="ARBA" id="ARBA00023029"/>
    </source>
</evidence>
<dbReference type="GO" id="GO:0042138">
    <property type="term" value="P:meiotic DNA double-strand break formation"/>
    <property type="evidence" value="ECO:0007669"/>
    <property type="project" value="TreeGrafter"/>
</dbReference>
<protein>
    <recommendedName>
        <fullName evidence="4">DNA topoisomerase (ATP-hydrolyzing)</fullName>
        <ecNumber evidence="4">5.6.2.2</ecNumber>
    </recommendedName>
</protein>
<dbReference type="Pfam" id="PF04406">
    <property type="entry name" value="TP6A_N"/>
    <property type="match status" value="1"/>
</dbReference>
<dbReference type="EMBL" id="UXSR01005249">
    <property type="protein sequence ID" value="VDD80283.1"/>
    <property type="molecule type" value="Genomic_DNA"/>
</dbReference>
<evidence type="ECO:0000256" key="9">
    <source>
        <dbReference type="ARBA" id="ARBA00023235"/>
    </source>
</evidence>
<sequence>MDVISRIEIFVLELLAELMNRGGLKHTSEKYVVLKKMRFPFAQVKNYSMRFIIDKSHFLAQISLFLSIVYKALKSGTYVTKRAIFYENPRVFLNQCAIDRLISRLCKHLELSRLEMNTVSCFLLTLFRLQRLNQSYLAMQDLTCNARFVLVIEKDATLQKVMASKFYKEFQPCLLITSKGYPDLSTRLFLSKLNQKYPTLPIFALVDADPHGRLGWSFYKSYYKLEKGLQDEVCSMPFIKLNYIQISLMEVMKKKAEIQCLENLGLDFLCSEYLPRKLQQEGIISNRCSKLKSSTAFFRT</sequence>
<dbReference type="GO" id="GO:0005524">
    <property type="term" value="F:ATP binding"/>
    <property type="evidence" value="ECO:0007669"/>
    <property type="project" value="InterPro"/>
</dbReference>
<dbReference type="Pfam" id="PF21180">
    <property type="entry name" value="TOP6A-Spo11_Toprim"/>
    <property type="match status" value="2"/>
</dbReference>
<keyword evidence="9 10" id="KW-0413">Isomerase</keyword>
<dbReference type="Gene3D" id="3.40.1360.10">
    <property type="match status" value="1"/>
</dbReference>
<keyword evidence="6" id="KW-0460">Magnesium</keyword>
<dbReference type="InterPro" id="IPR034136">
    <property type="entry name" value="TOPRIM_Topo6A/Spo11"/>
</dbReference>
<organism evidence="13 14">
    <name type="scientific">Mesocestoides corti</name>
    <name type="common">Flatworm</name>
    <dbReference type="NCBI Taxonomy" id="53468"/>
    <lineage>
        <taxon>Eukaryota</taxon>
        <taxon>Metazoa</taxon>
        <taxon>Spiralia</taxon>
        <taxon>Lophotrochozoa</taxon>
        <taxon>Platyhelminthes</taxon>
        <taxon>Cestoda</taxon>
        <taxon>Eucestoda</taxon>
        <taxon>Cyclophyllidea</taxon>
        <taxon>Mesocestoididae</taxon>
        <taxon>Mesocestoides</taxon>
    </lineage>
</organism>
<keyword evidence="7 10" id="KW-0799">Topoisomerase</keyword>
<feature type="domain" description="Topoisomerase 6 subunit A/Spo11 TOPRIM" evidence="12">
    <location>
        <begin position="148"/>
        <end position="213"/>
    </location>
</feature>
<dbReference type="InterPro" id="IPR036388">
    <property type="entry name" value="WH-like_DNA-bd_sf"/>
</dbReference>
<evidence type="ECO:0000259" key="11">
    <source>
        <dbReference type="Pfam" id="PF04406"/>
    </source>
</evidence>
<dbReference type="PANTHER" id="PTHR10848">
    <property type="entry name" value="MEIOTIC RECOMBINATION PROTEIN SPO11"/>
    <property type="match status" value="1"/>
</dbReference>
<keyword evidence="5" id="KW-0479">Metal-binding</keyword>
<evidence type="ECO:0000259" key="12">
    <source>
        <dbReference type="Pfam" id="PF21180"/>
    </source>
</evidence>
<evidence type="ECO:0000256" key="10">
    <source>
        <dbReference type="PROSITE-ProRule" id="PRU01385"/>
    </source>
</evidence>
<dbReference type="AlphaFoldDB" id="A0A0R3UGE1"/>
<dbReference type="Gene3D" id="1.10.10.10">
    <property type="entry name" value="Winged helix-like DNA-binding domain superfamily/Winged helix DNA-binding domain"/>
    <property type="match status" value="1"/>
</dbReference>
<gene>
    <name evidence="13" type="ORF">MCOS_LOCUS6286</name>
</gene>
<evidence type="ECO:0000313" key="14">
    <source>
        <dbReference type="Proteomes" id="UP000267029"/>
    </source>
</evidence>
<evidence type="ECO:0000256" key="5">
    <source>
        <dbReference type="ARBA" id="ARBA00022723"/>
    </source>
</evidence>
<keyword evidence="14" id="KW-1185">Reference proteome</keyword>
<dbReference type="GO" id="GO:0003918">
    <property type="term" value="F:DNA topoisomerase type II (double strand cut, ATP-hydrolyzing) activity"/>
    <property type="evidence" value="ECO:0007669"/>
    <property type="project" value="UniProtKB-UniRule"/>
</dbReference>
<dbReference type="Proteomes" id="UP000267029">
    <property type="component" value="Unassembled WGS sequence"/>
</dbReference>
<evidence type="ECO:0000256" key="6">
    <source>
        <dbReference type="ARBA" id="ARBA00022842"/>
    </source>
</evidence>
<evidence type="ECO:0000256" key="2">
    <source>
        <dbReference type="ARBA" id="ARBA00001946"/>
    </source>
</evidence>
<comment type="cofactor">
    <cofactor evidence="2">
        <name>Mg(2+)</name>
        <dbReference type="ChEBI" id="CHEBI:18420"/>
    </cofactor>
</comment>
<evidence type="ECO:0000256" key="8">
    <source>
        <dbReference type="ARBA" id="ARBA00023125"/>
    </source>
</evidence>